<evidence type="ECO:0000313" key="2">
    <source>
        <dbReference type="Proteomes" id="UP000830395"/>
    </source>
</evidence>
<accession>A0ACC5Y917</accession>
<proteinExistence type="predicted"/>
<dbReference type="EMBL" id="CM040979">
    <property type="protein sequence ID" value="MCJ8732108.1"/>
    <property type="molecule type" value="Genomic_DNA"/>
</dbReference>
<dbReference type="Proteomes" id="UP000830395">
    <property type="component" value="Chromosome 5"/>
</dbReference>
<name>A0ACC5Y917_9TELE</name>
<sequence length="172" mass="19299">MVGKRSDSAESSCVSMESDQSMDPPLKFKDHSIEISTTEVKNLNSSEPSCVSMNSDESLGVPPNFRAGDCATDLRTQRRKEQSRFTCGHQLDLIFKELEHKAIALLKNELKRFRKLLSPDYPACSERGLEDEEDQSPVREGSLKITLHVLKNMNQAHLANTLQSSKSLSFKL</sequence>
<gene>
    <name evidence="1" type="ORF">PDJAM_G00207070</name>
</gene>
<organism evidence="1 2">
    <name type="scientific">Pangasius djambal</name>
    <dbReference type="NCBI Taxonomy" id="1691987"/>
    <lineage>
        <taxon>Eukaryota</taxon>
        <taxon>Metazoa</taxon>
        <taxon>Chordata</taxon>
        <taxon>Craniata</taxon>
        <taxon>Vertebrata</taxon>
        <taxon>Euteleostomi</taxon>
        <taxon>Actinopterygii</taxon>
        <taxon>Neopterygii</taxon>
        <taxon>Teleostei</taxon>
        <taxon>Ostariophysi</taxon>
        <taxon>Siluriformes</taxon>
        <taxon>Pangasiidae</taxon>
        <taxon>Pangasius</taxon>
    </lineage>
</organism>
<comment type="caution">
    <text evidence="1">The sequence shown here is derived from an EMBL/GenBank/DDBJ whole genome shotgun (WGS) entry which is preliminary data.</text>
</comment>
<reference evidence="1" key="1">
    <citation type="submission" date="2020-02" db="EMBL/GenBank/DDBJ databases">
        <title>Genome sequencing of the panga catfish, Pangasius djambal.</title>
        <authorList>
            <person name="Wen M."/>
            <person name="Zahm M."/>
            <person name="Roques C."/>
            <person name="Cabau C."/>
            <person name="Klopp C."/>
            <person name="Donnadieu C."/>
            <person name="Jouanno E."/>
            <person name="Avarre J.-C."/>
            <person name="Campet M."/>
            <person name="Ha T."/>
            <person name="Dugue R."/>
            <person name="Lampietro C."/>
            <person name="Louis A."/>
            <person name="Herpin A."/>
            <person name="Echchiki A."/>
            <person name="Berthelot C."/>
            <person name="Parey E."/>
            <person name="Roest-Crollius H."/>
            <person name="Braasch I."/>
            <person name="Postlethwait J.H."/>
            <person name="Bobe J."/>
            <person name="Montfort J."/>
            <person name="Bouchez O."/>
            <person name="Begum T."/>
            <person name="Schartl M."/>
            <person name="Gustiano R."/>
            <person name="Guiguen Y."/>
        </authorList>
    </citation>
    <scope>NUCLEOTIDE SEQUENCE</scope>
    <source>
        <strain evidence="1">Pdj_M5554</strain>
    </source>
</reference>
<evidence type="ECO:0000313" key="1">
    <source>
        <dbReference type="EMBL" id="MCJ8732108.1"/>
    </source>
</evidence>
<protein>
    <submittedName>
        <fullName evidence="1">Uncharacterized protein</fullName>
    </submittedName>
</protein>
<keyword evidence="2" id="KW-1185">Reference proteome</keyword>